<protein>
    <recommendedName>
        <fullName evidence="6">DUF4005 domain-containing protein</fullName>
    </recommendedName>
</protein>
<dbReference type="PANTHER" id="PTHR32295">
    <property type="entry name" value="IQ-DOMAIN 5-RELATED"/>
    <property type="match status" value="1"/>
</dbReference>
<accession>A0AAV3PRA8</accession>
<feature type="region of interest" description="Disordered" evidence="5">
    <location>
        <begin position="308"/>
        <end position="360"/>
    </location>
</feature>
<gene>
    <name evidence="7" type="ORF">LIER_11140</name>
</gene>
<comment type="similarity">
    <text evidence="2">Belongs to the IQD family.</text>
</comment>
<dbReference type="InterPro" id="IPR000048">
    <property type="entry name" value="IQ_motif_EF-hand-BS"/>
</dbReference>
<evidence type="ECO:0000256" key="4">
    <source>
        <dbReference type="ARBA" id="ARBA00045534"/>
    </source>
</evidence>
<dbReference type="GO" id="GO:0005516">
    <property type="term" value="F:calmodulin binding"/>
    <property type="evidence" value="ECO:0007669"/>
    <property type="project" value="UniProtKB-KW"/>
</dbReference>
<dbReference type="PROSITE" id="PS50096">
    <property type="entry name" value="IQ"/>
    <property type="match status" value="2"/>
</dbReference>
<dbReference type="SUPFAM" id="SSF52540">
    <property type="entry name" value="P-loop containing nucleoside triphosphate hydrolases"/>
    <property type="match status" value="1"/>
</dbReference>
<dbReference type="Pfam" id="PF00612">
    <property type="entry name" value="IQ"/>
    <property type="match status" value="2"/>
</dbReference>
<comment type="function">
    <text evidence="4">May be involved in cooperative interactions with calmodulins or calmodulin-like proteins. Recruits calmodulin proteins to microtubules, thus being a potential scaffold in cellular signaling and trafficking. May associate with nucleic acids and regulate gene expression at the transcriptional or post-transcriptional level.</text>
</comment>
<evidence type="ECO:0000259" key="6">
    <source>
        <dbReference type="Pfam" id="PF13178"/>
    </source>
</evidence>
<dbReference type="SMART" id="SM00015">
    <property type="entry name" value="IQ"/>
    <property type="match status" value="2"/>
</dbReference>
<evidence type="ECO:0000256" key="5">
    <source>
        <dbReference type="SAM" id="MobiDB-lite"/>
    </source>
</evidence>
<dbReference type="Gene3D" id="1.20.5.190">
    <property type="match status" value="1"/>
</dbReference>
<dbReference type="Pfam" id="PF13178">
    <property type="entry name" value="DUF4005"/>
    <property type="match status" value="1"/>
</dbReference>
<dbReference type="Proteomes" id="UP001454036">
    <property type="component" value="Unassembled WGS sequence"/>
</dbReference>
<dbReference type="InterPro" id="IPR025064">
    <property type="entry name" value="DUF4005"/>
</dbReference>
<dbReference type="AlphaFoldDB" id="A0AAV3PRA8"/>
<evidence type="ECO:0000313" key="7">
    <source>
        <dbReference type="EMBL" id="GAA0152733.1"/>
    </source>
</evidence>
<evidence type="ECO:0000256" key="3">
    <source>
        <dbReference type="ARBA" id="ARBA00024378"/>
    </source>
</evidence>
<reference evidence="7 8" key="1">
    <citation type="submission" date="2024-01" db="EMBL/GenBank/DDBJ databases">
        <title>The complete chloroplast genome sequence of Lithospermum erythrorhizon: insights into the phylogenetic relationship among Boraginaceae species and the maternal lineages of purple gromwells.</title>
        <authorList>
            <person name="Okada T."/>
            <person name="Watanabe K."/>
        </authorList>
    </citation>
    <scope>NUCLEOTIDE SEQUENCE [LARGE SCALE GENOMIC DNA]</scope>
</reference>
<keyword evidence="8" id="KW-1185">Reference proteome</keyword>
<dbReference type="CDD" id="cd23767">
    <property type="entry name" value="IQCD"/>
    <property type="match status" value="1"/>
</dbReference>
<keyword evidence="1" id="KW-0112">Calmodulin-binding</keyword>
<dbReference type="InterPro" id="IPR027417">
    <property type="entry name" value="P-loop_NTPase"/>
</dbReference>
<organism evidence="7 8">
    <name type="scientific">Lithospermum erythrorhizon</name>
    <name type="common">Purple gromwell</name>
    <name type="synonym">Lithospermum officinale var. erythrorhizon</name>
    <dbReference type="NCBI Taxonomy" id="34254"/>
    <lineage>
        <taxon>Eukaryota</taxon>
        <taxon>Viridiplantae</taxon>
        <taxon>Streptophyta</taxon>
        <taxon>Embryophyta</taxon>
        <taxon>Tracheophyta</taxon>
        <taxon>Spermatophyta</taxon>
        <taxon>Magnoliopsida</taxon>
        <taxon>eudicotyledons</taxon>
        <taxon>Gunneridae</taxon>
        <taxon>Pentapetalae</taxon>
        <taxon>asterids</taxon>
        <taxon>lamiids</taxon>
        <taxon>Boraginales</taxon>
        <taxon>Boraginaceae</taxon>
        <taxon>Boraginoideae</taxon>
        <taxon>Lithospermeae</taxon>
        <taxon>Lithospermum</taxon>
    </lineage>
</organism>
<feature type="domain" description="DUF4005" evidence="6">
    <location>
        <begin position="274"/>
        <end position="336"/>
    </location>
</feature>
<evidence type="ECO:0000313" key="8">
    <source>
        <dbReference type="Proteomes" id="UP001454036"/>
    </source>
</evidence>
<proteinExistence type="inferred from homology"/>
<evidence type="ECO:0000256" key="2">
    <source>
        <dbReference type="ARBA" id="ARBA00024341"/>
    </source>
</evidence>
<dbReference type="PANTHER" id="PTHR32295:SF108">
    <property type="entry name" value="PROTEIN IQ-DOMAIN 20"/>
    <property type="match status" value="1"/>
</dbReference>
<evidence type="ECO:0000256" key="1">
    <source>
        <dbReference type="ARBA" id="ARBA00022860"/>
    </source>
</evidence>
<dbReference type="EMBL" id="BAABME010002037">
    <property type="protein sequence ID" value="GAA0152733.1"/>
    <property type="molecule type" value="Genomic_DNA"/>
</dbReference>
<comment type="subunit">
    <text evidence="3">Binds to multiple calmodulin (CaM) in the presence of Ca(2+) and CaM-like proteins.</text>
</comment>
<sequence length="360" mass="41431">MGKASRWIRSFLLGNREKHKKIDRLLLSAGSLRDLNVLPKAPQEKRRWSFKKSFTSPDISINHRRSRSFDTLLVKQTLQDCDVERIRTIVSGTQRNGAIGTLAPTESRATRMQGGAAATKIQSIFRSYLARKALRALKGLVKIQAVVRGYLVRKQTSAMIKRMQALMSIQIRARIQRVHLNEESQFVYEHRFSHGKSLQNYLDLETINSRSRRIGRPQAQRRKDSYNFGKIYDRSGRRSFSKLQQINETPSTWLASQSSPELYKESNRMYQPKQEDINTTQTTLPFAQPYIEDSYALADSQFVPAYMSNTESSKAKSKARSKSEPKQRPARGTEQAGGKEYAMDLVDNKRQHPWPVNLYQ</sequence>
<comment type="caution">
    <text evidence="7">The sequence shown here is derived from an EMBL/GenBank/DDBJ whole genome shotgun (WGS) entry which is preliminary data.</text>
</comment>
<name>A0AAV3PRA8_LITER</name>